<dbReference type="PANTHER" id="PTHR10773">
    <property type="entry name" value="DNA-DIRECTED RNA POLYMERASES I, II, AND III SUBUNIT RPABC2"/>
    <property type="match status" value="1"/>
</dbReference>
<proteinExistence type="predicted"/>
<dbReference type="PANTHER" id="PTHR10773:SF19">
    <property type="match status" value="1"/>
</dbReference>
<feature type="compositionally biased region" description="Acidic residues" evidence="1">
    <location>
        <begin position="132"/>
        <end position="147"/>
    </location>
</feature>
<reference evidence="2" key="1">
    <citation type="submission" date="2022-01" db="EMBL/GenBank/DDBJ databases">
        <authorList>
            <person name="King R."/>
        </authorList>
    </citation>
    <scope>NUCLEOTIDE SEQUENCE</scope>
</reference>
<feature type="compositionally biased region" description="Polar residues" evidence="1">
    <location>
        <begin position="165"/>
        <end position="175"/>
    </location>
</feature>
<keyword evidence="3" id="KW-1185">Reference proteome</keyword>
<accession>A0A9N9SDX8</accession>
<evidence type="ECO:0000256" key="1">
    <source>
        <dbReference type="SAM" id="MobiDB-lite"/>
    </source>
</evidence>
<evidence type="ECO:0000313" key="3">
    <source>
        <dbReference type="Proteomes" id="UP001153737"/>
    </source>
</evidence>
<feature type="compositionally biased region" description="Low complexity" evidence="1">
    <location>
        <begin position="149"/>
        <end position="159"/>
    </location>
</feature>
<reference evidence="2" key="2">
    <citation type="submission" date="2022-10" db="EMBL/GenBank/DDBJ databases">
        <authorList>
            <consortium name="ENA_rothamsted_submissions"/>
            <consortium name="culmorum"/>
            <person name="King R."/>
        </authorList>
    </citation>
    <scope>NUCLEOTIDE SEQUENCE</scope>
</reference>
<evidence type="ECO:0000313" key="2">
    <source>
        <dbReference type="EMBL" id="CAG9814696.1"/>
    </source>
</evidence>
<feature type="region of interest" description="Disordered" evidence="1">
    <location>
        <begin position="131"/>
        <end position="193"/>
    </location>
</feature>
<dbReference type="EMBL" id="OU896717">
    <property type="protein sequence ID" value="CAG9814696.1"/>
    <property type="molecule type" value="Genomic_DNA"/>
</dbReference>
<sequence length="432" mass="49654">MEGRAKKILNLAIRNIRELHNQHVDDVQPMPNSSEITVKVGSPKAITVSDLNATNDLRPITSTSNEAIEVECTKTIIDSVLNVTDDIERTPGTSKQVIEIKSPENVYYAPTQTGPTKLTLRKVSRRLYHEDSENEEAFSAEESDEYLPSDTDQSTSASDSENKTDFNSLDVNNSPIKKGKKRQRNPADWKRNKSKILKNMGKEYVSHTGKFVKEKVIKPPCSERCKLGCQNKLSEDHRTKLFMDYWKLGSLQRQRDFLGSCVEPLVTKYRRISGADARRRNCVFYLTNSGMRMRVCKTFLINTFGNTERTIRTFIQSIVSDNGMIPQDKRGKHGRQMKIDQEILESVRFHINSIPRVESHYLRANTTREFIDGGLSIAEMHRHYKAERKSDNKQAANYDTYARIFNTEFNIGFFVPRKDQCDLCESYKKCKK</sequence>
<dbReference type="OrthoDB" id="6774481at2759"/>
<gene>
    <name evidence="2" type="ORF">PHAECO_LOCUS2703</name>
</gene>
<dbReference type="AlphaFoldDB" id="A0A9N9SDX8"/>
<dbReference type="Proteomes" id="UP001153737">
    <property type="component" value="Chromosome 11"/>
</dbReference>
<name>A0A9N9SDX8_PHACE</name>
<protein>
    <submittedName>
        <fullName evidence="2">Uncharacterized protein</fullName>
    </submittedName>
</protein>
<organism evidence="2 3">
    <name type="scientific">Phaedon cochleariae</name>
    <name type="common">Mustard beetle</name>
    <dbReference type="NCBI Taxonomy" id="80249"/>
    <lineage>
        <taxon>Eukaryota</taxon>
        <taxon>Metazoa</taxon>
        <taxon>Ecdysozoa</taxon>
        <taxon>Arthropoda</taxon>
        <taxon>Hexapoda</taxon>
        <taxon>Insecta</taxon>
        <taxon>Pterygota</taxon>
        <taxon>Neoptera</taxon>
        <taxon>Endopterygota</taxon>
        <taxon>Coleoptera</taxon>
        <taxon>Polyphaga</taxon>
        <taxon>Cucujiformia</taxon>
        <taxon>Chrysomeloidea</taxon>
        <taxon>Chrysomelidae</taxon>
        <taxon>Chrysomelinae</taxon>
        <taxon>Chrysomelini</taxon>
        <taxon>Phaedon</taxon>
    </lineage>
</organism>